<dbReference type="InterPro" id="IPR029039">
    <property type="entry name" value="Flavoprotein-like_sf"/>
</dbReference>
<dbReference type="Proteomes" id="UP000199589">
    <property type="component" value="Unassembled WGS sequence"/>
</dbReference>
<dbReference type="GO" id="GO:0010181">
    <property type="term" value="F:FMN binding"/>
    <property type="evidence" value="ECO:0007669"/>
    <property type="project" value="TreeGrafter"/>
</dbReference>
<dbReference type="STRING" id="258723.GCA_900169305_00897"/>
<protein>
    <submittedName>
        <fullName evidence="2">NAD(P)H-dependent FMN reductase</fullName>
    </submittedName>
</protein>
<dbReference type="Gene3D" id="3.40.50.360">
    <property type="match status" value="1"/>
</dbReference>
<reference evidence="3" key="1">
    <citation type="submission" date="2016-10" db="EMBL/GenBank/DDBJ databases">
        <authorList>
            <person name="Varghese N."/>
            <person name="Submissions S."/>
        </authorList>
    </citation>
    <scope>NUCLEOTIDE SEQUENCE [LARGE SCALE GENOMIC DNA]</scope>
    <source>
        <strain evidence="3">DSM 16108</strain>
    </source>
</reference>
<organism evidence="2 3">
    <name type="scientific">Marinilactibacillus piezotolerans</name>
    <dbReference type="NCBI Taxonomy" id="258723"/>
    <lineage>
        <taxon>Bacteria</taxon>
        <taxon>Bacillati</taxon>
        <taxon>Bacillota</taxon>
        <taxon>Bacilli</taxon>
        <taxon>Lactobacillales</taxon>
        <taxon>Carnobacteriaceae</taxon>
        <taxon>Marinilactibacillus</taxon>
    </lineage>
</organism>
<evidence type="ECO:0000313" key="2">
    <source>
        <dbReference type="EMBL" id="SFK42776.1"/>
    </source>
</evidence>
<accession>A0A1I3ZGR8</accession>
<dbReference type="PANTHER" id="PTHR30543">
    <property type="entry name" value="CHROMATE REDUCTASE"/>
    <property type="match status" value="1"/>
</dbReference>
<dbReference type="PANTHER" id="PTHR30543:SF21">
    <property type="entry name" value="NAD(P)H-DEPENDENT FMN REDUCTASE LOT6"/>
    <property type="match status" value="1"/>
</dbReference>
<keyword evidence="3" id="KW-1185">Reference proteome</keyword>
<dbReference type="InterPro" id="IPR005025">
    <property type="entry name" value="FMN_Rdtase-like_dom"/>
</dbReference>
<dbReference type="RefSeq" id="WP_091898054.1">
    <property type="nucleotide sequence ID" value="NZ_FOSJ01000033.1"/>
</dbReference>
<dbReference type="AlphaFoldDB" id="A0A1I3ZGR8"/>
<proteinExistence type="predicted"/>
<dbReference type="Pfam" id="PF03358">
    <property type="entry name" value="FMN_red"/>
    <property type="match status" value="1"/>
</dbReference>
<evidence type="ECO:0000313" key="3">
    <source>
        <dbReference type="Proteomes" id="UP000199589"/>
    </source>
</evidence>
<name>A0A1I3ZGR8_9LACT</name>
<dbReference type="GO" id="GO:0005829">
    <property type="term" value="C:cytosol"/>
    <property type="evidence" value="ECO:0007669"/>
    <property type="project" value="TreeGrafter"/>
</dbReference>
<dbReference type="InterPro" id="IPR050712">
    <property type="entry name" value="NAD(P)H-dep_reductase"/>
</dbReference>
<sequence>MTEKLNIGIILGSTREGRVSEQVGEWAKQIADQRNDATYEIVDIAEYNLPFLGTTDGTEPGLAKWTEKINSLDAFVFVVAEYNHGLPAALKNALDVAAPTSWHNKAAGIMSYGSTGGARAAEHLRGILGELFIADVRTHPTFSLFLDFENFTTFKPAELHLENMTSLFDQVNSWGKALKTVRN</sequence>
<gene>
    <name evidence="2" type="ORF">SAMN04488569_103311</name>
</gene>
<dbReference type="EMBL" id="FOSJ01000033">
    <property type="protein sequence ID" value="SFK42776.1"/>
    <property type="molecule type" value="Genomic_DNA"/>
</dbReference>
<dbReference type="SUPFAM" id="SSF52218">
    <property type="entry name" value="Flavoproteins"/>
    <property type="match status" value="1"/>
</dbReference>
<feature type="domain" description="NADPH-dependent FMN reductase-like" evidence="1">
    <location>
        <begin position="6"/>
        <end position="138"/>
    </location>
</feature>
<evidence type="ECO:0000259" key="1">
    <source>
        <dbReference type="Pfam" id="PF03358"/>
    </source>
</evidence>
<dbReference type="GO" id="GO:0016491">
    <property type="term" value="F:oxidoreductase activity"/>
    <property type="evidence" value="ECO:0007669"/>
    <property type="project" value="InterPro"/>
</dbReference>
<dbReference type="OrthoDB" id="9812295at2"/>